<feature type="domain" description="N-acetyltransferase" evidence="1">
    <location>
        <begin position="8"/>
        <end position="172"/>
    </location>
</feature>
<dbReference type="SUPFAM" id="SSF55729">
    <property type="entry name" value="Acyl-CoA N-acyltransferases (Nat)"/>
    <property type="match status" value="1"/>
</dbReference>
<dbReference type="EMBL" id="JPIT01000031">
    <property type="protein sequence ID" value="KIO43489.1"/>
    <property type="molecule type" value="Genomic_DNA"/>
</dbReference>
<proteinExistence type="predicted"/>
<reference evidence="3 5" key="1">
    <citation type="submission" date="2014-07" db="EMBL/GenBank/DDBJ databases">
        <title>Porphyromonadaceae bacterium OUH 308042 = ATCC BAA-2681 = DSM 28342 draft genome.</title>
        <authorList>
            <person name="Sydenham T.V."/>
            <person name="Hasman H."/>
            <person name="Justensen U.S."/>
        </authorList>
    </citation>
    <scope>NUCLEOTIDE SEQUENCE [LARGE SCALE GENOMIC DNA]</scope>
    <source>
        <strain evidence="3 5">OUH 308042</strain>
    </source>
</reference>
<dbReference type="PANTHER" id="PTHR43328:SF1">
    <property type="entry name" value="N-ACETYLTRANSFERASE DOMAIN-CONTAINING PROTEIN"/>
    <property type="match status" value="1"/>
</dbReference>
<dbReference type="GO" id="GO:0016747">
    <property type="term" value="F:acyltransferase activity, transferring groups other than amino-acyl groups"/>
    <property type="evidence" value="ECO:0007669"/>
    <property type="project" value="InterPro"/>
</dbReference>
<dbReference type="Pfam" id="PF13302">
    <property type="entry name" value="Acetyltransf_3"/>
    <property type="match status" value="1"/>
</dbReference>
<keyword evidence="3" id="KW-0808">Transferase</keyword>
<name>A0A0C3MGM9_9PORP</name>
<dbReference type="InterPro" id="IPR016181">
    <property type="entry name" value="Acyl_CoA_acyltransferase"/>
</dbReference>
<dbReference type="InterPro" id="IPR000182">
    <property type="entry name" value="GNAT_dom"/>
</dbReference>
<dbReference type="Proteomes" id="UP000031937">
    <property type="component" value="Unassembled WGS sequence"/>
</dbReference>
<protein>
    <submittedName>
        <fullName evidence="3">Acetyltransferase</fullName>
    </submittedName>
</protein>
<evidence type="ECO:0000259" key="1">
    <source>
        <dbReference type="PROSITE" id="PS51186"/>
    </source>
</evidence>
<reference evidence="2 4" key="2">
    <citation type="submission" date="2014-07" db="EMBL/GenBank/DDBJ databases">
        <title>Porphyromonadaceae bacterium OUH 334697 = ATCC BAA-2682 = DSM 28341 draft genome.</title>
        <authorList>
            <person name="Sydenham T.V."/>
            <person name="Hasman H."/>
            <person name="Justesen U.S."/>
        </authorList>
    </citation>
    <scope>NUCLEOTIDE SEQUENCE [LARGE SCALE GENOMIC DNA]</scope>
    <source>
        <strain evidence="2 4">OUH 334697</strain>
    </source>
</reference>
<evidence type="ECO:0000313" key="4">
    <source>
        <dbReference type="Proteomes" id="UP000031937"/>
    </source>
</evidence>
<evidence type="ECO:0000313" key="5">
    <source>
        <dbReference type="Proteomes" id="UP000031980"/>
    </source>
</evidence>
<dbReference type="PANTHER" id="PTHR43328">
    <property type="entry name" value="ACETYLTRANSFERASE-RELATED"/>
    <property type="match status" value="1"/>
</dbReference>
<dbReference type="EMBL" id="JPIU01000037">
    <property type="protein sequence ID" value="KIO45658.1"/>
    <property type="molecule type" value="Genomic_DNA"/>
</dbReference>
<evidence type="ECO:0000313" key="2">
    <source>
        <dbReference type="EMBL" id="KIO43489.1"/>
    </source>
</evidence>
<sequence>MRLEGDGFVLREWRFSDCNSLAENANNVKVWNNVMDHFPHPYTKQDAFDYISMVHLLPGPPMRFAIEIEGRAVGSIGFGSEGDIERITAEIGYWLGEAYWGKGIMPKVIKAVTEYAFETFPFQKLYALVFDFNRSSMHVLEKVGYTLEAVLHKAAVKNGRVIDFYYYSILRS</sequence>
<dbReference type="AlphaFoldDB" id="A0A0C3MGM9"/>
<dbReference type="Proteomes" id="UP000031980">
    <property type="component" value="Unassembled WGS sequence"/>
</dbReference>
<dbReference type="Gene3D" id="3.40.630.30">
    <property type="match status" value="1"/>
</dbReference>
<keyword evidence="5" id="KW-1185">Reference proteome</keyword>
<dbReference type="PROSITE" id="PS51186">
    <property type="entry name" value="GNAT"/>
    <property type="match status" value="1"/>
</dbReference>
<comment type="caution">
    <text evidence="3">The sequence shown here is derived from an EMBL/GenBank/DDBJ whole genome shotgun (WGS) entry which is preliminary data.</text>
</comment>
<gene>
    <name evidence="3" type="ORF">BA92_04135</name>
    <name evidence="2" type="ORF">IE90_10170</name>
</gene>
<evidence type="ECO:0000313" key="3">
    <source>
        <dbReference type="EMBL" id="KIO45658.1"/>
    </source>
</evidence>
<organism evidence="3 5">
    <name type="scientific">Sanguibacteroides justesenii</name>
    <dbReference type="NCBI Taxonomy" id="1547597"/>
    <lineage>
        <taxon>Bacteria</taxon>
        <taxon>Pseudomonadati</taxon>
        <taxon>Bacteroidota</taxon>
        <taxon>Bacteroidia</taxon>
        <taxon>Bacteroidales</taxon>
        <taxon>Porphyromonadaceae</taxon>
        <taxon>Sanguibacteroides</taxon>
    </lineage>
</organism>
<accession>A0A0C3MGM9</accession>